<evidence type="ECO:0000313" key="1">
    <source>
        <dbReference type="EMBL" id="OIQ72773.1"/>
    </source>
</evidence>
<organism evidence="1">
    <name type="scientific">mine drainage metagenome</name>
    <dbReference type="NCBI Taxonomy" id="410659"/>
    <lineage>
        <taxon>unclassified sequences</taxon>
        <taxon>metagenomes</taxon>
        <taxon>ecological metagenomes</taxon>
    </lineage>
</organism>
<accession>A0A1J5Q9W2</accession>
<name>A0A1J5Q9W2_9ZZZZ</name>
<dbReference type="InterPro" id="IPR009737">
    <property type="entry name" value="Aim32/Apd1-like"/>
</dbReference>
<comment type="caution">
    <text evidence="1">The sequence shown here is derived from an EMBL/GenBank/DDBJ whole genome shotgun (WGS) entry which is preliminary data.</text>
</comment>
<sequence length="222" mass="25123">MPERISEIVGTWSDVTVVLIRSRHRHGSPRRRLFVANVLPHMRWLMSAELTNVEQVLDLDPVAIAEGTKPDWLEERTSPVTLVCTNGKRDICCALEGRKLINAMEARGEVAWESTHLGGHRFAPTRLTLPDGRIYGGENGQNYRGATGLSRIQQAAESKMRALHGYEDLNCTEPEQIEPDQWRVSVEREHFHADVVVARRQRGLVMESCGKEPIEGEEYFAL</sequence>
<protein>
    <submittedName>
        <fullName evidence="1">Sucrase/ferredoxin-like protein</fullName>
    </submittedName>
</protein>
<dbReference type="Pfam" id="PF06999">
    <property type="entry name" value="Suc_Fer-like"/>
    <property type="match status" value="1"/>
</dbReference>
<dbReference type="AlphaFoldDB" id="A0A1J5Q9W2"/>
<proteinExistence type="predicted"/>
<dbReference type="EMBL" id="MLJW01003135">
    <property type="protein sequence ID" value="OIQ72773.1"/>
    <property type="molecule type" value="Genomic_DNA"/>
</dbReference>
<gene>
    <name evidence="1" type="ORF">GALL_455970</name>
</gene>
<reference evidence="1" key="1">
    <citation type="submission" date="2016-10" db="EMBL/GenBank/DDBJ databases">
        <title>Sequence of Gallionella enrichment culture.</title>
        <authorList>
            <person name="Poehlein A."/>
            <person name="Muehling M."/>
            <person name="Daniel R."/>
        </authorList>
    </citation>
    <scope>NUCLEOTIDE SEQUENCE</scope>
</reference>